<evidence type="ECO:0000313" key="3">
    <source>
        <dbReference type="Proteomes" id="UP001319883"/>
    </source>
</evidence>
<accession>A0ABS7X1V3</accession>
<gene>
    <name evidence="2" type="ORF">KGQ91_14460</name>
</gene>
<dbReference type="PANTHER" id="PTHR33490">
    <property type="entry name" value="BLR5614 PROTEIN-RELATED"/>
    <property type="match status" value="1"/>
</dbReference>
<dbReference type="Proteomes" id="UP001319883">
    <property type="component" value="Unassembled WGS sequence"/>
</dbReference>
<evidence type="ECO:0000259" key="1">
    <source>
        <dbReference type="SMART" id="SM00460"/>
    </source>
</evidence>
<dbReference type="EMBL" id="JAGXFD010000001">
    <property type="protein sequence ID" value="MBZ9568872.1"/>
    <property type="molecule type" value="Genomic_DNA"/>
</dbReference>
<organism evidence="2 3">
    <name type="scientific">Modicisalibacter tunisiensis</name>
    <dbReference type="NCBI Taxonomy" id="390637"/>
    <lineage>
        <taxon>Bacteria</taxon>
        <taxon>Pseudomonadati</taxon>
        <taxon>Pseudomonadota</taxon>
        <taxon>Gammaproteobacteria</taxon>
        <taxon>Oceanospirillales</taxon>
        <taxon>Halomonadaceae</taxon>
        <taxon>Modicisalibacter</taxon>
    </lineage>
</organism>
<sequence>MRLRIGYEIVYECPQALPMIVMTHVHSSRASDLVAPDYLITVPSLPTEPYRDSFGNWCVRLVAPPGRTVIAADAVINDPGQPDLMHPEAQQVPVERLPAETLLYLIGSRYCETDRLSDIAWQLFGNGPTGWQRVQAICDFVHRHISFGYPYARATKSAWEVYHERGGVCRDFAHLAVTFCRAMNIPARYCTGYLSDIDIPPPHAPMDFHAWFEAYLDGRWYTFDPRNNDRRVGRILIAYGRDAADVPIANTFGPNSLVAFRVWTHEDDGRSPLAPG</sequence>
<dbReference type="Pfam" id="PF01841">
    <property type="entry name" value="Transglut_core"/>
    <property type="match status" value="1"/>
</dbReference>
<dbReference type="InterPro" id="IPR038765">
    <property type="entry name" value="Papain-like_cys_pep_sf"/>
</dbReference>
<dbReference type="PANTHER" id="PTHR33490:SF12">
    <property type="entry name" value="BLL5557 PROTEIN"/>
    <property type="match status" value="1"/>
</dbReference>
<dbReference type="RefSeq" id="WP_224414588.1">
    <property type="nucleotide sequence ID" value="NZ_JAGXFC010000001.1"/>
</dbReference>
<proteinExistence type="predicted"/>
<name>A0ABS7X1V3_9GAMM</name>
<dbReference type="Gene3D" id="2.60.40.2250">
    <property type="match status" value="1"/>
</dbReference>
<dbReference type="SUPFAM" id="SSF54001">
    <property type="entry name" value="Cysteine proteinases"/>
    <property type="match status" value="1"/>
</dbReference>
<protein>
    <submittedName>
        <fullName evidence="2">Transglutaminase family protein</fullName>
    </submittedName>
</protein>
<feature type="domain" description="Transglutaminase-like" evidence="1">
    <location>
        <begin position="161"/>
        <end position="227"/>
    </location>
</feature>
<dbReference type="InterPro" id="IPR002931">
    <property type="entry name" value="Transglutaminase-like"/>
</dbReference>
<comment type="caution">
    <text evidence="2">The sequence shown here is derived from an EMBL/GenBank/DDBJ whole genome shotgun (WGS) entry which is preliminary data.</text>
</comment>
<keyword evidence="3" id="KW-1185">Reference proteome</keyword>
<dbReference type="SMART" id="SM00460">
    <property type="entry name" value="TGc"/>
    <property type="match status" value="1"/>
</dbReference>
<dbReference type="Gene3D" id="3.10.620.30">
    <property type="match status" value="1"/>
</dbReference>
<reference evidence="2 3" key="1">
    <citation type="submission" date="2021-05" db="EMBL/GenBank/DDBJ databases">
        <title>Petroleum and Energy Research Collection (APPE): ex situ preservation of microbial diversity associated with the oil industry and exploitation of its biotechnological potential.</title>
        <authorList>
            <person name="Paixao C.T.M."/>
            <person name="Gomes M.B."/>
            <person name="Oliveira V.M."/>
        </authorList>
    </citation>
    <scope>NUCLEOTIDE SEQUENCE [LARGE SCALE GENOMIC DNA]</scope>
    <source>
        <strain evidence="2 3">LIT2</strain>
    </source>
</reference>
<evidence type="ECO:0000313" key="2">
    <source>
        <dbReference type="EMBL" id="MBZ9568872.1"/>
    </source>
</evidence>